<name>A0A0W7TTK1_9FIRM</name>
<dbReference type="EMBL" id="WMZU01000003">
    <property type="protein sequence ID" value="MTS26310.1"/>
    <property type="molecule type" value="Genomic_DNA"/>
</dbReference>
<evidence type="ECO:0000313" key="17">
    <source>
        <dbReference type="Proteomes" id="UP000472755"/>
    </source>
</evidence>
<dbReference type="PANTHER" id="PTHR43707">
    <property type="entry name" value="HISTIDYL-TRNA SYNTHETASE"/>
    <property type="match status" value="1"/>
</dbReference>
<evidence type="ECO:0000256" key="6">
    <source>
        <dbReference type="ARBA" id="ARBA00022490"/>
    </source>
</evidence>
<dbReference type="InterPro" id="IPR004516">
    <property type="entry name" value="HisRS/HisZ"/>
</dbReference>
<dbReference type="GO" id="GO:0000105">
    <property type="term" value="P:L-histidine biosynthetic process"/>
    <property type="evidence" value="ECO:0007669"/>
    <property type="project" value="UniProtKB-UniRule"/>
</dbReference>
<dbReference type="GeneID" id="42856204"/>
<dbReference type="Pfam" id="PF13393">
    <property type="entry name" value="tRNA-synt_His"/>
    <property type="match status" value="1"/>
</dbReference>
<gene>
    <name evidence="8" type="primary">hisZ</name>
    <name evidence="10" type="ORF">ASJ35_04570</name>
    <name evidence="11" type="ORF">FYJ76_12495</name>
    <name evidence="13" type="ORF">GMD52_06895</name>
    <name evidence="12" type="ORF">GMD59_03300</name>
</gene>
<organism evidence="10 14">
    <name type="scientific">Ruthenibacterium lactatiformans</name>
    <dbReference type="NCBI Taxonomy" id="1550024"/>
    <lineage>
        <taxon>Bacteria</taxon>
        <taxon>Bacillati</taxon>
        <taxon>Bacillota</taxon>
        <taxon>Clostridia</taxon>
        <taxon>Eubacteriales</taxon>
        <taxon>Oscillospiraceae</taxon>
        <taxon>Ruthenibacterium</taxon>
    </lineage>
</organism>
<dbReference type="InterPro" id="IPR045864">
    <property type="entry name" value="aa-tRNA-synth_II/BPL/LPL"/>
</dbReference>
<evidence type="ECO:0000259" key="9">
    <source>
        <dbReference type="Pfam" id="PF13393"/>
    </source>
</evidence>
<dbReference type="GO" id="GO:0005737">
    <property type="term" value="C:cytoplasm"/>
    <property type="evidence" value="ECO:0007669"/>
    <property type="project" value="UniProtKB-SubCell"/>
</dbReference>
<comment type="function">
    <text evidence="7 8">Required for the first step of histidine biosynthesis. May allow the feedback regulation of ATP phosphoribosyltransferase activity by histidine.</text>
</comment>
<dbReference type="GO" id="GO:0004821">
    <property type="term" value="F:histidine-tRNA ligase activity"/>
    <property type="evidence" value="ECO:0007669"/>
    <property type="project" value="TreeGrafter"/>
</dbReference>
<comment type="subunit">
    <text evidence="4 8">Heteromultimer composed of HisG and HisZ subunits.</text>
</comment>
<evidence type="ECO:0000256" key="4">
    <source>
        <dbReference type="ARBA" id="ARBA00011496"/>
    </source>
</evidence>
<evidence type="ECO:0000256" key="2">
    <source>
        <dbReference type="ARBA" id="ARBA00004667"/>
    </source>
</evidence>
<evidence type="ECO:0000313" key="14">
    <source>
        <dbReference type="Proteomes" id="UP000053433"/>
    </source>
</evidence>
<dbReference type="EMBL" id="LMUA01000004">
    <property type="protein sequence ID" value="KUE77170.1"/>
    <property type="molecule type" value="Genomic_DNA"/>
</dbReference>
<dbReference type="GO" id="GO:0016740">
    <property type="term" value="F:transferase activity"/>
    <property type="evidence" value="ECO:0007669"/>
    <property type="project" value="UniProtKB-ARBA"/>
</dbReference>
<dbReference type="HAMAP" id="MF_00125">
    <property type="entry name" value="HisZ"/>
    <property type="match status" value="1"/>
</dbReference>
<feature type="domain" description="Class II Histidinyl-tRNA synthetase (HisRS)-like catalytic core" evidence="9">
    <location>
        <begin position="18"/>
        <end position="301"/>
    </location>
</feature>
<evidence type="ECO:0000313" key="10">
    <source>
        <dbReference type="EMBL" id="KUE77170.1"/>
    </source>
</evidence>
<evidence type="ECO:0000256" key="7">
    <source>
        <dbReference type="ARBA" id="ARBA00025246"/>
    </source>
</evidence>
<sequence>MEIETGRLPKDEQVPLLLRGLFEQRGYRRYRMSNFEAYDLYRENKNFLESEGIITFTDASGRLMALKPDVTMSIVKHTKPDAVSSKLYYVENVFRLAPQSGEYREISQMGLEFIGGQGGYAEAEAVELAVRSLAAIGPQSVLDVGHMGFITSLLDVLGVREEARAAALDALRAKNAHTLRAIAAESGCTEEEAGQLAALAALAGPFPETLDAARALVAAPGMADACGELQSLYDALEAVDAADTLRLDFSTLNDIDYYNGVVFKGYVRGVPRAVLAGGRYDNLMRRFGKPQPAVGFALYLGGLGRAFAEKSDYDVDTLLLYDAGQSPAQVARAVQSILKSGRSVRAEQSAPEGLRVRQTLRLGPDGAVPVTGGGGIC</sequence>
<comment type="miscellaneous">
    <text evidence="8">This function is generally fulfilled by the C-terminal part of HisG, which is missing in some bacteria such as this one.</text>
</comment>
<dbReference type="GO" id="GO:0140096">
    <property type="term" value="F:catalytic activity, acting on a protein"/>
    <property type="evidence" value="ECO:0007669"/>
    <property type="project" value="UniProtKB-ARBA"/>
</dbReference>
<protein>
    <recommendedName>
        <fullName evidence="5 8">ATP phosphoribosyltransferase regulatory subunit</fullName>
    </recommendedName>
</protein>
<evidence type="ECO:0000256" key="3">
    <source>
        <dbReference type="ARBA" id="ARBA00005539"/>
    </source>
</evidence>
<comment type="similarity">
    <text evidence="3 8">Belongs to the class-II aminoacyl-tRNA synthetase family. HisZ subfamily.</text>
</comment>
<dbReference type="Proteomes" id="UP000449193">
    <property type="component" value="Unassembled WGS sequence"/>
</dbReference>
<evidence type="ECO:0000313" key="11">
    <source>
        <dbReference type="EMBL" id="MST92736.1"/>
    </source>
</evidence>
<evidence type="ECO:0000256" key="8">
    <source>
        <dbReference type="HAMAP-Rule" id="MF_00125"/>
    </source>
</evidence>
<keyword evidence="6 8" id="KW-0963">Cytoplasm</keyword>
<dbReference type="SUPFAM" id="SSF55681">
    <property type="entry name" value="Class II aaRS and biotin synthetases"/>
    <property type="match status" value="1"/>
</dbReference>
<reference evidence="10 14" key="1">
    <citation type="submission" date="2015-10" db="EMBL/GenBank/DDBJ databases">
        <title>A novel member of the family Ruminococcaceae isolated from human faeces.</title>
        <authorList>
            <person name="Shkoporov A.N."/>
            <person name="Chaplin A.V."/>
            <person name="Motuzova O.V."/>
            <person name="Kafarskaia L.I."/>
            <person name="Efimov B.A."/>
        </authorList>
    </citation>
    <scope>NUCLEOTIDE SEQUENCE [LARGE SCALE GENOMIC DNA]</scope>
    <source>
        <strain evidence="10 14">668</strain>
    </source>
</reference>
<accession>A0A0W7TTK1</accession>
<dbReference type="Proteomes" id="UP000431913">
    <property type="component" value="Unassembled WGS sequence"/>
</dbReference>
<dbReference type="EMBL" id="VUNJ01000014">
    <property type="protein sequence ID" value="MST92736.1"/>
    <property type="molecule type" value="Genomic_DNA"/>
</dbReference>
<comment type="subcellular location">
    <subcellularLocation>
        <location evidence="1 8">Cytoplasm</location>
    </subcellularLocation>
</comment>
<comment type="pathway">
    <text evidence="2 8">Amino-acid biosynthesis; L-histidine biosynthesis; L-histidine from 5-phospho-alpha-D-ribose 1-diphosphate: step 1/9.</text>
</comment>
<reference evidence="11 15" key="3">
    <citation type="submission" date="2019-08" db="EMBL/GenBank/DDBJ databases">
        <title>In-depth cultivation of the pig gut microbiome towards novel bacterial diversity and tailored functional studies.</title>
        <authorList>
            <person name="Wylensek D."/>
            <person name="Hitch T.C.A."/>
            <person name="Clavel T."/>
        </authorList>
    </citation>
    <scope>NUCLEOTIDE SEQUENCE [LARGE SCALE GENOMIC DNA]</scope>
    <source>
        <strain evidence="11 15">WCA3-601-WT-6J</strain>
    </source>
</reference>
<evidence type="ECO:0000313" key="12">
    <source>
        <dbReference type="EMBL" id="MTS26310.1"/>
    </source>
</evidence>
<evidence type="ECO:0000256" key="5">
    <source>
        <dbReference type="ARBA" id="ARBA00020397"/>
    </source>
</evidence>
<dbReference type="PANTHER" id="PTHR43707:SF1">
    <property type="entry name" value="HISTIDINE--TRNA LIGASE, MITOCHONDRIAL-RELATED"/>
    <property type="match status" value="1"/>
</dbReference>
<dbReference type="AlphaFoldDB" id="A0A0W7TTK1"/>
<comment type="caution">
    <text evidence="10">The sequence shown here is derived from an EMBL/GenBank/DDBJ whole genome shotgun (WGS) entry which is preliminary data.</text>
</comment>
<keyword evidence="8" id="KW-0368">Histidine biosynthesis</keyword>
<evidence type="ECO:0000313" key="13">
    <source>
        <dbReference type="EMBL" id="MTS51263.1"/>
    </source>
</evidence>
<dbReference type="Gene3D" id="3.30.930.10">
    <property type="entry name" value="Bira Bifunctional Protein, Domain 2"/>
    <property type="match status" value="1"/>
</dbReference>
<evidence type="ECO:0000313" key="15">
    <source>
        <dbReference type="Proteomes" id="UP000431913"/>
    </source>
</evidence>
<proteinExistence type="inferred from homology"/>
<keyword evidence="8" id="KW-0028">Amino-acid biosynthesis</keyword>
<dbReference type="Proteomes" id="UP000053433">
    <property type="component" value="Unassembled WGS sequence"/>
</dbReference>
<dbReference type="UniPathway" id="UPA00031">
    <property type="reaction ID" value="UER00006"/>
</dbReference>
<dbReference type="GO" id="GO:0006427">
    <property type="term" value="P:histidyl-tRNA aminoacylation"/>
    <property type="evidence" value="ECO:0007669"/>
    <property type="project" value="TreeGrafter"/>
</dbReference>
<reference evidence="16 17" key="2">
    <citation type="journal article" date="2019" name="Nat. Med.">
        <title>A library of human gut bacterial isolates paired with longitudinal multiomics data enables mechanistic microbiome research.</title>
        <authorList>
            <person name="Poyet M."/>
            <person name="Groussin M."/>
            <person name="Gibbons S.M."/>
            <person name="Avila-Pacheco J."/>
            <person name="Jiang X."/>
            <person name="Kearney S.M."/>
            <person name="Perrotta A.R."/>
            <person name="Berdy B."/>
            <person name="Zhao S."/>
            <person name="Lieberman T.D."/>
            <person name="Swanson P.K."/>
            <person name="Smith M."/>
            <person name="Roesemann S."/>
            <person name="Alexander J.E."/>
            <person name="Rich S.A."/>
            <person name="Livny J."/>
            <person name="Vlamakis H."/>
            <person name="Clish C."/>
            <person name="Bullock K."/>
            <person name="Deik A."/>
            <person name="Scott J."/>
            <person name="Pierce K.A."/>
            <person name="Xavier R.J."/>
            <person name="Alm E.J."/>
        </authorList>
    </citation>
    <scope>NUCLEOTIDE SEQUENCE [LARGE SCALE GENOMIC DNA]</scope>
    <source>
        <strain evidence="12 17">BIOML-A4</strain>
        <strain evidence="13 16">BIOML-A7</strain>
    </source>
</reference>
<evidence type="ECO:0000256" key="1">
    <source>
        <dbReference type="ARBA" id="ARBA00004496"/>
    </source>
</evidence>
<dbReference type="EMBL" id="WMZR01000007">
    <property type="protein sequence ID" value="MTS51263.1"/>
    <property type="molecule type" value="Genomic_DNA"/>
</dbReference>
<dbReference type="InterPro" id="IPR041715">
    <property type="entry name" value="HisRS-like_core"/>
</dbReference>
<dbReference type="Proteomes" id="UP000472755">
    <property type="component" value="Unassembled WGS sequence"/>
</dbReference>
<dbReference type="InterPro" id="IPR004517">
    <property type="entry name" value="HisZ"/>
</dbReference>
<evidence type="ECO:0000313" key="16">
    <source>
        <dbReference type="Proteomes" id="UP000449193"/>
    </source>
</evidence>
<dbReference type="RefSeq" id="WP_009324643.1">
    <property type="nucleotide sequence ID" value="NZ_CAOJUJ010000005.1"/>
</dbReference>